<comment type="similarity">
    <text evidence="2 12">Belongs to the HAK/KUP transporter (TC 2.A.72) family.</text>
</comment>
<feature type="transmembrane region" description="Helical" evidence="12">
    <location>
        <begin position="20"/>
        <end position="40"/>
    </location>
</feature>
<evidence type="ECO:0000259" key="13">
    <source>
        <dbReference type="Pfam" id="PF02705"/>
    </source>
</evidence>
<evidence type="ECO:0000256" key="9">
    <source>
        <dbReference type="ARBA" id="ARBA00022989"/>
    </source>
</evidence>
<keyword evidence="3 12" id="KW-0813">Transport</keyword>
<dbReference type="PANTHER" id="PTHR30540">
    <property type="entry name" value="OSMOTIC STRESS POTASSIUM TRANSPORTER"/>
    <property type="match status" value="1"/>
</dbReference>
<proteinExistence type="inferred from homology"/>
<keyword evidence="6 12" id="KW-0812">Transmembrane</keyword>
<evidence type="ECO:0000256" key="2">
    <source>
        <dbReference type="ARBA" id="ARBA00007019"/>
    </source>
</evidence>
<evidence type="ECO:0000256" key="5">
    <source>
        <dbReference type="ARBA" id="ARBA00022538"/>
    </source>
</evidence>
<reference evidence="15 16" key="1">
    <citation type="submission" date="2018-08" db="EMBL/GenBank/DDBJ databases">
        <title>Lysobacter soli KCTC 22011, whole genome shotgun sequence.</title>
        <authorList>
            <person name="Zhang X."/>
            <person name="Feng G."/>
            <person name="Zhu H."/>
        </authorList>
    </citation>
    <scope>NUCLEOTIDE SEQUENCE [LARGE SCALE GENOMIC DNA]</scope>
    <source>
        <strain evidence="15 16">KCTC 22011</strain>
    </source>
</reference>
<feature type="transmembrane region" description="Helical" evidence="12">
    <location>
        <begin position="372"/>
        <end position="394"/>
    </location>
</feature>
<keyword evidence="11 12" id="KW-0472">Membrane</keyword>
<evidence type="ECO:0000256" key="1">
    <source>
        <dbReference type="ARBA" id="ARBA00004141"/>
    </source>
</evidence>
<keyword evidence="9 12" id="KW-1133">Transmembrane helix</keyword>
<evidence type="ECO:0000256" key="7">
    <source>
        <dbReference type="ARBA" id="ARBA00022847"/>
    </source>
</evidence>
<dbReference type="InterPro" id="IPR053952">
    <property type="entry name" value="K_trans_C"/>
</dbReference>
<evidence type="ECO:0000259" key="14">
    <source>
        <dbReference type="Pfam" id="PF22776"/>
    </source>
</evidence>
<evidence type="ECO:0000256" key="3">
    <source>
        <dbReference type="ARBA" id="ARBA00022448"/>
    </source>
</evidence>
<evidence type="ECO:0000256" key="4">
    <source>
        <dbReference type="ARBA" id="ARBA00022475"/>
    </source>
</evidence>
<feature type="transmembrane region" description="Helical" evidence="12">
    <location>
        <begin position="110"/>
        <end position="128"/>
    </location>
</feature>
<protein>
    <recommendedName>
        <fullName evidence="12">Probable potassium transport system protein Kup</fullName>
    </recommendedName>
</protein>
<feature type="transmembrane region" description="Helical" evidence="12">
    <location>
        <begin position="254"/>
        <end position="274"/>
    </location>
</feature>
<keyword evidence="8 12" id="KW-0630">Potassium</keyword>
<feature type="transmembrane region" description="Helical" evidence="12">
    <location>
        <begin position="52"/>
        <end position="77"/>
    </location>
</feature>
<feature type="domain" description="K+ potassium transporter integral membrane" evidence="13">
    <location>
        <begin position="20"/>
        <end position="468"/>
    </location>
</feature>
<name>A0A3D8VH24_9GAMM</name>
<feature type="domain" description="K+ potassium transporter C-terminal" evidence="14">
    <location>
        <begin position="484"/>
        <end position="629"/>
    </location>
</feature>
<keyword evidence="5 12" id="KW-0633">Potassium transport</keyword>
<gene>
    <name evidence="12" type="primary">kup</name>
    <name evidence="15" type="ORF">DX912_03580</name>
</gene>
<feature type="transmembrane region" description="Helical" evidence="12">
    <location>
        <begin position="401"/>
        <end position="421"/>
    </location>
</feature>
<keyword evidence="10 12" id="KW-0406">Ion transport</keyword>
<keyword evidence="7 12" id="KW-0769">Symport</keyword>
<comment type="subcellular location">
    <subcellularLocation>
        <location evidence="12">Cell membrane</location>
        <topology evidence="12">Multi-pass membrane protein</topology>
    </subcellularLocation>
    <subcellularLocation>
        <location evidence="1">Membrane</location>
        <topology evidence="1">Multi-pass membrane protein</topology>
    </subcellularLocation>
</comment>
<feature type="transmembrane region" description="Helical" evidence="12">
    <location>
        <begin position="294"/>
        <end position="325"/>
    </location>
</feature>
<dbReference type="GO" id="GO:0005886">
    <property type="term" value="C:plasma membrane"/>
    <property type="evidence" value="ECO:0007669"/>
    <property type="project" value="UniProtKB-SubCell"/>
</dbReference>
<evidence type="ECO:0000313" key="16">
    <source>
        <dbReference type="Proteomes" id="UP000256829"/>
    </source>
</evidence>
<evidence type="ECO:0000256" key="11">
    <source>
        <dbReference type="ARBA" id="ARBA00023136"/>
    </source>
</evidence>
<dbReference type="PANTHER" id="PTHR30540:SF79">
    <property type="entry name" value="LOW AFFINITY POTASSIUM TRANSPORT SYSTEM PROTEIN KUP"/>
    <property type="match status" value="1"/>
</dbReference>
<feature type="transmembrane region" description="Helical" evidence="12">
    <location>
        <begin position="178"/>
        <end position="200"/>
    </location>
</feature>
<feature type="transmembrane region" description="Helical" evidence="12">
    <location>
        <begin position="433"/>
        <end position="452"/>
    </location>
</feature>
<dbReference type="InterPro" id="IPR003855">
    <property type="entry name" value="K+_transporter"/>
</dbReference>
<comment type="catalytic activity">
    <reaction evidence="12">
        <text>K(+)(in) + H(+)(in) = K(+)(out) + H(+)(out)</text>
        <dbReference type="Rhea" id="RHEA:28490"/>
        <dbReference type="ChEBI" id="CHEBI:15378"/>
        <dbReference type="ChEBI" id="CHEBI:29103"/>
    </reaction>
</comment>
<dbReference type="AlphaFoldDB" id="A0A3D8VH24"/>
<dbReference type="GO" id="GO:0015079">
    <property type="term" value="F:potassium ion transmembrane transporter activity"/>
    <property type="evidence" value="ECO:0007669"/>
    <property type="project" value="UniProtKB-UniRule"/>
</dbReference>
<dbReference type="Pfam" id="PF22776">
    <property type="entry name" value="K_trans_C"/>
    <property type="match status" value="1"/>
</dbReference>
<dbReference type="InterPro" id="IPR053951">
    <property type="entry name" value="K_trans_N"/>
</dbReference>
<organism evidence="15 16">
    <name type="scientific">Lysobacter soli</name>
    <dbReference type="NCBI Taxonomy" id="453783"/>
    <lineage>
        <taxon>Bacteria</taxon>
        <taxon>Pseudomonadati</taxon>
        <taxon>Pseudomonadota</taxon>
        <taxon>Gammaproteobacteria</taxon>
        <taxon>Lysobacterales</taxon>
        <taxon>Lysobacteraceae</taxon>
        <taxon>Lysobacter</taxon>
    </lineage>
</organism>
<accession>A0A3D8VH24</accession>
<evidence type="ECO:0000256" key="6">
    <source>
        <dbReference type="ARBA" id="ARBA00022692"/>
    </source>
</evidence>
<evidence type="ECO:0000256" key="12">
    <source>
        <dbReference type="HAMAP-Rule" id="MF_01522"/>
    </source>
</evidence>
<sequence length="629" mass="68107">MRNDEHISADRKASPALPGLMLAALGVVFGDLATSPLYSLQEAFGSHGVRPTPANVIGVVSLAFWALVGVVSLKYVLLIMRADNKGEGGIMALLALARSSLMERPRRRHWVVLAGLTGAAMFFGDSVITPAVSVLSAVEGLEIAAPALAPWVLPLSIAIVVGLFALQRFGSARVGGWFGPVMLSWLLAAGVLGFFAMMRQPQILSAMNPLHAWSFFARNGFAGLTTLGATVLVLTGAEALYADLGHFGARPIRLAWTTTALPCLLLSCFGQGAVLLLDPTAATRPFYRTVPHWALFPMIGLATAATVIASQAVIAGAYSMVRACIQLGYLPRMRVLHTSSRVRGQIYLPLVSGLLLLLVLAAMLGFRSSGALAAAFGIAVSGTMLTTTILIVVVMRRVWGWGWPVVVPLGLAMLAIDLAFFGANLMKLRSGGWFPLLLGALALVVMTTWRRGRELLTQRNRRDSLPLRPCLVSLRDHPPTRVAGTALFLTNDPEYAPQALLHNLKHNRVLHERNALLTVEILDEPYARERVRIDAHDADFHRICARFGFAETPDVPAALEACGEQGLDFDLMETTFFTSREDVIAGDRTGMALWRDQLFALLTRNALPATSFFQIPDNRLIEIGRRVAI</sequence>
<feature type="transmembrane region" description="Helical" evidence="12">
    <location>
        <begin position="148"/>
        <end position="166"/>
    </location>
</feature>
<evidence type="ECO:0000313" key="15">
    <source>
        <dbReference type="EMBL" id="RDY68599.1"/>
    </source>
</evidence>
<dbReference type="InterPro" id="IPR023051">
    <property type="entry name" value="Kup"/>
</dbReference>
<dbReference type="RefSeq" id="WP_115841112.1">
    <property type="nucleotide sequence ID" value="NZ_CP183976.1"/>
</dbReference>
<comment type="caution">
    <text evidence="15">The sequence shown here is derived from an EMBL/GenBank/DDBJ whole genome shotgun (WGS) entry which is preliminary data.</text>
</comment>
<dbReference type="EMBL" id="QTJR01000002">
    <property type="protein sequence ID" value="RDY68599.1"/>
    <property type="molecule type" value="Genomic_DNA"/>
</dbReference>
<feature type="transmembrane region" description="Helical" evidence="12">
    <location>
        <begin position="220"/>
        <end position="242"/>
    </location>
</feature>
<dbReference type="HAMAP" id="MF_01522">
    <property type="entry name" value="Kup"/>
    <property type="match status" value="1"/>
</dbReference>
<keyword evidence="4 12" id="KW-1003">Cell membrane</keyword>
<dbReference type="Proteomes" id="UP000256829">
    <property type="component" value="Unassembled WGS sequence"/>
</dbReference>
<dbReference type="Pfam" id="PF02705">
    <property type="entry name" value="K_trans"/>
    <property type="match status" value="1"/>
</dbReference>
<evidence type="ECO:0000256" key="8">
    <source>
        <dbReference type="ARBA" id="ARBA00022958"/>
    </source>
</evidence>
<dbReference type="GO" id="GO:0015293">
    <property type="term" value="F:symporter activity"/>
    <property type="evidence" value="ECO:0007669"/>
    <property type="project" value="UniProtKB-UniRule"/>
</dbReference>
<feature type="transmembrane region" description="Helical" evidence="12">
    <location>
        <begin position="346"/>
        <end position="366"/>
    </location>
</feature>
<evidence type="ECO:0000256" key="10">
    <source>
        <dbReference type="ARBA" id="ARBA00023065"/>
    </source>
</evidence>
<comment type="function">
    <text evidence="12">Transport of potassium into the cell. Likely operates as a K(+):H(+) symporter.</text>
</comment>
<keyword evidence="16" id="KW-1185">Reference proteome</keyword>